<feature type="signal peptide" evidence="1">
    <location>
        <begin position="1"/>
        <end position="21"/>
    </location>
</feature>
<keyword evidence="3" id="KW-1185">Reference proteome</keyword>
<dbReference type="Proteomes" id="UP001218188">
    <property type="component" value="Unassembled WGS sequence"/>
</dbReference>
<organism evidence="2 3">
    <name type="scientific">Mycena alexandri</name>
    <dbReference type="NCBI Taxonomy" id="1745969"/>
    <lineage>
        <taxon>Eukaryota</taxon>
        <taxon>Fungi</taxon>
        <taxon>Dikarya</taxon>
        <taxon>Basidiomycota</taxon>
        <taxon>Agaricomycotina</taxon>
        <taxon>Agaricomycetes</taxon>
        <taxon>Agaricomycetidae</taxon>
        <taxon>Agaricales</taxon>
        <taxon>Marasmiineae</taxon>
        <taxon>Mycenaceae</taxon>
        <taxon>Mycena</taxon>
    </lineage>
</organism>
<name>A0AAD6S6L7_9AGAR</name>
<protein>
    <recommendedName>
        <fullName evidence="4">Secreted protein</fullName>
    </recommendedName>
</protein>
<evidence type="ECO:0000256" key="1">
    <source>
        <dbReference type="SAM" id="SignalP"/>
    </source>
</evidence>
<comment type="caution">
    <text evidence="2">The sequence shown here is derived from an EMBL/GenBank/DDBJ whole genome shotgun (WGS) entry which is preliminary data.</text>
</comment>
<evidence type="ECO:0000313" key="3">
    <source>
        <dbReference type="Proteomes" id="UP001218188"/>
    </source>
</evidence>
<keyword evidence="1" id="KW-0732">Signal</keyword>
<proteinExistence type="predicted"/>
<reference evidence="2" key="1">
    <citation type="submission" date="2023-03" db="EMBL/GenBank/DDBJ databases">
        <title>Massive genome expansion in bonnet fungi (Mycena s.s.) driven by repeated elements and novel gene families across ecological guilds.</title>
        <authorList>
            <consortium name="Lawrence Berkeley National Laboratory"/>
            <person name="Harder C.B."/>
            <person name="Miyauchi S."/>
            <person name="Viragh M."/>
            <person name="Kuo A."/>
            <person name="Thoen E."/>
            <person name="Andreopoulos B."/>
            <person name="Lu D."/>
            <person name="Skrede I."/>
            <person name="Drula E."/>
            <person name="Henrissat B."/>
            <person name="Morin E."/>
            <person name="Kohler A."/>
            <person name="Barry K."/>
            <person name="LaButti K."/>
            <person name="Morin E."/>
            <person name="Salamov A."/>
            <person name="Lipzen A."/>
            <person name="Mereny Z."/>
            <person name="Hegedus B."/>
            <person name="Baldrian P."/>
            <person name="Stursova M."/>
            <person name="Weitz H."/>
            <person name="Taylor A."/>
            <person name="Grigoriev I.V."/>
            <person name="Nagy L.G."/>
            <person name="Martin F."/>
            <person name="Kauserud H."/>
        </authorList>
    </citation>
    <scope>NUCLEOTIDE SEQUENCE</scope>
    <source>
        <strain evidence="2">CBHHK200</strain>
    </source>
</reference>
<accession>A0AAD6S6L7</accession>
<dbReference type="EMBL" id="JARJCM010000215">
    <property type="protein sequence ID" value="KAJ7022159.1"/>
    <property type="molecule type" value="Genomic_DNA"/>
</dbReference>
<feature type="chain" id="PRO_5042210876" description="Secreted protein" evidence="1">
    <location>
        <begin position="22"/>
        <end position="110"/>
    </location>
</feature>
<sequence>MHSASVLSTTALGCICHSSLASLLCVRTAESSKKNRANIASGQNSLGPPQFQCVARGTPGGEPGRLESSAKSYPHRSPCRLLAVVRVGERDNDPVAGVGGTVEHVRRCMH</sequence>
<gene>
    <name evidence="2" type="ORF">C8F04DRAFT_1138722</name>
</gene>
<evidence type="ECO:0008006" key="4">
    <source>
        <dbReference type="Google" id="ProtNLM"/>
    </source>
</evidence>
<evidence type="ECO:0000313" key="2">
    <source>
        <dbReference type="EMBL" id="KAJ7022159.1"/>
    </source>
</evidence>
<dbReference type="AlphaFoldDB" id="A0AAD6S6L7"/>